<reference evidence="1 2" key="1">
    <citation type="submission" date="2018-11" db="EMBL/GenBank/DDBJ databases">
        <authorList>
            <consortium name="Pathogen Informatics"/>
        </authorList>
    </citation>
    <scope>NUCLEOTIDE SEQUENCE [LARGE SCALE GENOMIC DNA]</scope>
    <source>
        <strain>Denwood</strain>
        <strain evidence="2">Zambia</strain>
    </source>
</reference>
<dbReference type="AlphaFoldDB" id="A0A183Q6E3"/>
<dbReference type="Proteomes" id="UP000269396">
    <property type="component" value="Unassembled WGS sequence"/>
</dbReference>
<gene>
    <name evidence="1" type="ORF">SMTD_LOCUS22179</name>
</gene>
<proteinExistence type="predicted"/>
<accession>A0A183Q6E3</accession>
<sequence>MCLAERHTIENRQCDVRIPISKCRKVGRWLSGCLLRFGDLGVPTTFYTNRDPNPGT</sequence>
<evidence type="ECO:0000313" key="1">
    <source>
        <dbReference type="EMBL" id="VDP86654.1"/>
    </source>
</evidence>
<keyword evidence="2" id="KW-1185">Reference proteome</keyword>
<name>A0A183Q6E3_9TREM</name>
<evidence type="ECO:0000313" key="2">
    <source>
        <dbReference type="Proteomes" id="UP000269396"/>
    </source>
</evidence>
<organism evidence="1 2">
    <name type="scientific">Schistosoma mattheei</name>
    <dbReference type="NCBI Taxonomy" id="31246"/>
    <lineage>
        <taxon>Eukaryota</taxon>
        <taxon>Metazoa</taxon>
        <taxon>Spiralia</taxon>
        <taxon>Lophotrochozoa</taxon>
        <taxon>Platyhelminthes</taxon>
        <taxon>Trematoda</taxon>
        <taxon>Digenea</taxon>
        <taxon>Strigeidida</taxon>
        <taxon>Schistosomatoidea</taxon>
        <taxon>Schistosomatidae</taxon>
        <taxon>Schistosoma</taxon>
    </lineage>
</organism>
<dbReference type="EMBL" id="UZAL01050214">
    <property type="protein sequence ID" value="VDP86654.1"/>
    <property type="molecule type" value="Genomic_DNA"/>
</dbReference>
<protein>
    <submittedName>
        <fullName evidence="1">Uncharacterized protein</fullName>
    </submittedName>
</protein>